<reference evidence="3 4" key="1">
    <citation type="submission" date="2024-05" db="EMBL/GenBank/DDBJ databases">
        <title>Long read based assembly of the Candida bracarensis genome reveals expanded adhesin content.</title>
        <authorList>
            <person name="Marcet-Houben M."/>
            <person name="Ksiezopolska E."/>
            <person name="Gabaldon T."/>
        </authorList>
    </citation>
    <scope>NUCLEOTIDE SEQUENCE [LARGE SCALE GENOMIC DNA]</scope>
    <source>
        <strain evidence="3 4">CBM6</strain>
    </source>
</reference>
<feature type="transmembrane region" description="Helical" evidence="2">
    <location>
        <begin position="819"/>
        <end position="842"/>
    </location>
</feature>
<feature type="region of interest" description="Disordered" evidence="1">
    <location>
        <begin position="531"/>
        <end position="551"/>
    </location>
</feature>
<feature type="region of interest" description="Disordered" evidence="1">
    <location>
        <begin position="622"/>
        <end position="700"/>
    </location>
</feature>
<keyword evidence="4" id="KW-1185">Reference proteome</keyword>
<feature type="region of interest" description="Disordered" evidence="1">
    <location>
        <begin position="273"/>
        <end position="298"/>
    </location>
</feature>
<keyword evidence="2" id="KW-1133">Transmembrane helix</keyword>
<feature type="compositionally biased region" description="Low complexity" evidence="1">
    <location>
        <begin position="90"/>
        <end position="103"/>
    </location>
</feature>
<evidence type="ECO:0000313" key="3">
    <source>
        <dbReference type="EMBL" id="KAL3231129.1"/>
    </source>
</evidence>
<feature type="compositionally biased region" description="Polar residues" evidence="1">
    <location>
        <begin position="487"/>
        <end position="505"/>
    </location>
</feature>
<dbReference type="EMBL" id="JBEVYD010000008">
    <property type="protein sequence ID" value="KAL3231129.1"/>
    <property type="molecule type" value="Genomic_DNA"/>
</dbReference>
<dbReference type="Proteomes" id="UP001623330">
    <property type="component" value="Unassembled WGS sequence"/>
</dbReference>
<protein>
    <submittedName>
        <fullName evidence="3">Uncharacterized protein</fullName>
    </submittedName>
</protein>
<gene>
    <name evidence="3" type="ORF">RNJ44_00768</name>
</gene>
<keyword evidence="2" id="KW-0812">Transmembrane</keyword>
<comment type="caution">
    <text evidence="3">The sequence shown here is derived from an EMBL/GenBank/DDBJ whole genome shotgun (WGS) entry which is preliminary data.</text>
</comment>
<evidence type="ECO:0000313" key="4">
    <source>
        <dbReference type="Proteomes" id="UP001623330"/>
    </source>
</evidence>
<evidence type="ECO:0000256" key="2">
    <source>
        <dbReference type="SAM" id="Phobius"/>
    </source>
</evidence>
<feature type="compositionally biased region" description="Basic and acidic residues" evidence="1">
    <location>
        <begin position="104"/>
        <end position="119"/>
    </location>
</feature>
<accession>A0ABR4NS44</accession>
<feature type="region of interest" description="Disordered" evidence="1">
    <location>
        <begin position="53"/>
        <end position="124"/>
    </location>
</feature>
<organism evidence="3 4">
    <name type="scientific">Nakaseomyces bracarensis</name>
    <dbReference type="NCBI Taxonomy" id="273131"/>
    <lineage>
        <taxon>Eukaryota</taxon>
        <taxon>Fungi</taxon>
        <taxon>Dikarya</taxon>
        <taxon>Ascomycota</taxon>
        <taxon>Saccharomycotina</taxon>
        <taxon>Saccharomycetes</taxon>
        <taxon>Saccharomycetales</taxon>
        <taxon>Saccharomycetaceae</taxon>
        <taxon>Nakaseomyces</taxon>
    </lineage>
</organism>
<keyword evidence="2" id="KW-0472">Membrane</keyword>
<feature type="compositionally biased region" description="Polar residues" evidence="1">
    <location>
        <begin position="451"/>
        <end position="476"/>
    </location>
</feature>
<proteinExistence type="predicted"/>
<feature type="compositionally biased region" description="Low complexity" evidence="1">
    <location>
        <begin position="679"/>
        <end position="690"/>
    </location>
</feature>
<evidence type="ECO:0000256" key="1">
    <source>
        <dbReference type="SAM" id="MobiDB-lite"/>
    </source>
</evidence>
<feature type="transmembrane region" description="Helical" evidence="2">
    <location>
        <begin position="753"/>
        <end position="774"/>
    </location>
</feature>
<feature type="region of interest" description="Disordered" evidence="1">
    <location>
        <begin position="451"/>
        <end position="515"/>
    </location>
</feature>
<name>A0ABR4NS44_9SACH</name>
<sequence length="845" mass="93071">MSSESGGSFVGDTSSSTYESIDTILLNSTQIDPEQPLRQSLFIENIEENKHNISSRRDISNSDTASSEHMRKRSIPNKLYAAYNDDSKLSSTSSQTDMQTSTPSRDKSSDEHSSLEKRAGYQPVAVHTTRPIDFQNEAIDELCENVSETNTRCGPLLDRTDVSDSVRNSEQSISSRINLSQFDGTGSPCVSIDIVNPALPEEEVISNIVSNRQQTYDRLNTETINIISTSNQQRESINSVDTDLILSQCDEKDQSSNKRDSIHSVETNLVLNQCDGTDNQGPTNNYRESVNSADTNQYSGTRMQGVFSDNRVSAQTVDTDLVLVQRNGTRNTSDNSVINPAISGSHEILGLANNGARTSDPISASRLDVVSLSGDDSSDERDRQMEILEQEVSPRLYPVAGHNTYPLQRTASQELRLFAEEHRGIAPPESFKFESEFVPLSYNLSRKSSFVSAQESPSNTPQKSTSAKKGPLTQSPFLIGKLLVASPDNSSGSERQDSNDSNESSGGKPYYGSRDRKKGYVAIPVLKDVSGSSRWRNGSTSTVSLHMNTPTRPHLAKYQQNSPDSLVLPDIEPKVSEYGKEDEATVSTTKADHITTKNSANVTSGNINKRFSNIGEQPAVSKAVSMGGVPKLSQTNRTVLKEKIGQPQNESEIVRNRPKSSSLGLDNEKELLPPEDAAQSSSRGSKQSRSYPNPHAQSVGELYNDDMFSDMEDGLDIEYLGNMIRARRDDSYSIQSINSNDFDFFDLYSSKRIALLLTLCLLSPPVFFIFGLSFGRNPNKVHLVSDYKLMKLLMNSKHRSGLLKGFLWEVDMSWFRKMCLILGLLELCAAIAGIAIGLGVGLTRN</sequence>